<accession>A0ABS4CFX3</accession>
<dbReference type="InterPro" id="IPR014743">
    <property type="entry name" value="Cl-channel_core"/>
</dbReference>
<dbReference type="PANTHER" id="PTHR43427">
    <property type="entry name" value="CHLORIDE CHANNEL PROTEIN CLC-E"/>
    <property type="match status" value="1"/>
</dbReference>
<dbReference type="RefSeq" id="WP_209556194.1">
    <property type="nucleotide sequence ID" value="NZ_JAEDXU010000001.1"/>
</dbReference>
<name>A0ABS4CFX3_9ENTE</name>
<evidence type="ECO:0000313" key="7">
    <source>
        <dbReference type="Proteomes" id="UP000673375"/>
    </source>
</evidence>
<feature type="transmembrane region" description="Helical" evidence="5">
    <location>
        <begin position="145"/>
        <end position="170"/>
    </location>
</feature>
<dbReference type="Gene3D" id="1.10.3080.10">
    <property type="entry name" value="Clc chloride channel"/>
    <property type="match status" value="1"/>
</dbReference>
<evidence type="ECO:0000313" key="6">
    <source>
        <dbReference type="EMBL" id="MBP1044739.1"/>
    </source>
</evidence>
<evidence type="ECO:0000256" key="5">
    <source>
        <dbReference type="SAM" id="Phobius"/>
    </source>
</evidence>
<sequence length="423" mass="45895">MKKNRQKIFLTGIYMVKWLLIALIIGAIMGSLSAFFLSSLTWVSAYRETHRWLLFLLPVSGGIFAYLYTYHGRNAARGNNLIISQANGGEEDIPLRLIPLTLFGTITTHLFGGSVGREGTAVQMGGAVADALRRVFRLSGYEREIILIAGISAGFSSVFGTPLAGTIFGLEVLALGKLRSEAIFPSFFAAFFANLITEMYGITHIHYAMGVIPDWSVLLFLKLFLAGICFGLIGWVFSRSIVFLKKTYSNWVSNPVLRNFLGGAVVVAAALLLGTQRYLGLSLPLLSDAFSGKANPFDFVGKLFFTILSLGAGYQGGEVTPLFEIGATLGSTLAPILHLSIPFLAGLGFIGVFSGATNTPIACFIMGVELFGSQSAVFLLMICIISYMCSGNSGIYSAQETELEKGRVSLPLYESWKNKRIDR</sequence>
<feature type="transmembrane region" description="Helical" evidence="5">
    <location>
        <begin position="182"/>
        <end position="203"/>
    </location>
</feature>
<dbReference type="InterPro" id="IPR050368">
    <property type="entry name" value="ClC-type_chloride_channel"/>
</dbReference>
<feature type="transmembrane region" description="Helical" evidence="5">
    <location>
        <begin position="12"/>
        <end position="37"/>
    </location>
</feature>
<feature type="transmembrane region" description="Helical" evidence="5">
    <location>
        <begin position="363"/>
        <end position="388"/>
    </location>
</feature>
<dbReference type="InterPro" id="IPR001807">
    <property type="entry name" value="ClC"/>
</dbReference>
<feature type="transmembrane region" description="Helical" evidence="5">
    <location>
        <begin position="49"/>
        <end position="68"/>
    </location>
</feature>
<organism evidence="6 7">
    <name type="scientific">Enterococcus larvae</name>
    <dbReference type="NCBI Taxonomy" id="2794352"/>
    <lineage>
        <taxon>Bacteria</taxon>
        <taxon>Bacillati</taxon>
        <taxon>Bacillota</taxon>
        <taxon>Bacilli</taxon>
        <taxon>Lactobacillales</taxon>
        <taxon>Enterococcaceae</taxon>
        <taxon>Enterococcus</taxon>
    </lineage>
</organism>
<evidence type="ECO:0000256" key="2">
    <source>
        <dbReference type="ARBA" id="ARBA00022692"/>
    </source>
</evidence>
<keyword evidence="3 5" id="KW-1133">Transmembrane helix</keyword>
<evidence type="ECO:0000256" key="4">
    <source>
        <dbReference type="ARBA" id="ARBA00023136"/>
    </source>
</evidence>
<dbReference type="CDD" id="cd03682">
    <property type="entry name" value="ClC_sycA_like"/>
    <property type="match status" value="1"/>
</dbReference>
<proteinExistence type="predicted"/>
<dbReference type="Proteomes" id="UP000673375">
    <property type="component" value="Unassembled WGS sequence"/>
</dbReference>
<evidence type="ECO:0000256" key="1">
    <source>
        <dbReference type="ARBA" id="ARBA00004141"/>
    </source>
</evidence>
<feature type="transmembrane region" description="Helical" evidence="5">
    <location>
        <begin position="257"/>
        <end position="279"/>
    </location>
</feature>
<feature type="transmembrane region" description="Helical" evidence="5">
    <location>
        <begin position="215"/>
        <end position="237"/>
    </location>
</feature>
<evidence type="ECO:0000256" key="3">
    <source>
        <dbReference type="ARBA" id="ARBA00022989"/>
    </source>
</evidence>
<keyword evidence="4 5" id="KW-0472">Membrane</keyword>
<dbReference type="SUPFAM" id="SSF81340">
    <property type="entry name" value="Clc chloride channel"/>
    <property type="match status" value="1"/>
</dbReference>
<protein>
    <submittedName>
        <fullName evidence="6">Voltage-gated chloride channel family protein</fullName>
    </submittedName>
</protein>
<gene>
    <name evidence="6" type="ORF">I6N96_00495</name>
</gene>
<keyword evidence="7" id="KW-1185">Reference proteome</keyword>
<keyword evidence="2 5" id="KW-0812">Transmembrane</keyword>
<comment type="subcellular location">
    <subcellularLocation>
        <location evidence="1">Membrane</location>
        <topology evidence="1">Multi-pass membrane protein</topology>
    </subcellularLocation>
</comment>
<reference evidence="6 7" key="1">
    <citation type="submission" date="2020-12" db="EMBL/GenBank/DDBJ databases">
        <title>Vagococcus allomyrinae sp. nov. and Enterococcus lavae sp. nov., isolated from the larvae of Allomyrina dichotoma.</title>
        <authorList>
            <person name="Lee S.D."/>
        </authorList>
    </citation>
    <scope>NUCLEOTIDE SEQUENCE [LARGE SCALE GENOMIC DNA]</scope>
    <source>
        <strain evidence="6 7">BWM-S5</strain>
    </source>
</reference>
<dbReference type="EMBL" id="JAEDXU010000001">
    <property type="protein sequence ID" value="MBP1044739.1"/>
    <property type="molecule type" value="Genomic_DNA"/>
</dbReference>
<dbReference type="PANTHER" id="PTHR43427:SF12">
    <property type="entry name" value="CHLORIDE TRANSPORTER"/>
    <property type="match status" value="1"/>
</dbReference>
<dbReference type="Pfam" id="PF00654">
    <property type="entry name" value="Voltage_CLC"/>
    <property type="match status" value="1"/>
</dbReference>
<comment type="caution">
    <text evidence="6">The sequence shown here is derived from an EMBL/GenBank/DDBJ whole genome shotgun (WGS) entry which is preliminary data.</text>
</comment>
<feature type="transmembrane region" description="Helical" evidence="5">
    <location>
        <begin position="336"/>
        <end position="356"/>
    </location>
</feature>